<dbReference type="HOGENOM" id="CLU_011736_2_2_6"/>
<dbReference type="AlphaFoldDB" id="Q88BH3"/>
<dbReference type="PANTHER" id="PTHR35149:SF1">
    <property type="entry name" value="DUF5655 DOMAIN-CONTAINING PROTEIN"/>
    <property type="match status" value="1"/>
</dbReference>
<evidence type="ECO:0000259" key="1">
    <source>
        <dbReference type="Pfam" id="PF03235"/>
    </source>
</evidence>
<dbReference type="Proteomes" id="UP000002515">
    <property type="component" value="Chromosome"/>
</dbReference>
<name>Q88BH3_PSESM</name>
<proteinExistence type="predicted"/>
<evidence type="ECO:0000259" key="2">
    <source>
        <dbReference type="Pfam" id="PF07510"/>
    </source>
</evidence>
<feature type="domain" description="GmrSD restriction endonucleases N-terminal" evidence="1">
    <location>
        <begin position="9"/>
        <end position="294"/>
    </location>
</feature>
<gene>
    <name evidence="3" type="ordered locus">PSPTO_0038</name>
</gene>
<dbReference type="eggNOG" id="COG1479">
    <property type="taxonomic scope" value="Bacteria"/>
</dbReference>
<protein>
    <submittedName>
        <fullName evidence="3">Conserved domain protein</fullName>
    </submittedName>
</protein>
<dbReference type="RefSeq" id="WP_011102961.1">
    <property type="nucleotide sequence ID" value="NC_004578.1"/>
</dbReference>
<dbReference type="PATRIC" id="fig|223283.9.peg.37"/>
<evidence type="ECO:0000313" key="4">
    <source>
        <dbReference type="Proteomes" id="UP000002515"/>
    </source>
</evidence>
<dbReference type="PhylomeDB" id="Q88BH3"/>
<dbReference type="OrthoDB" id="9798761at2"/>
<sequence length="696" mass="77547">MQPSKTTVTGLFNSPHQYQIPIFQRGYVWTLEKQVGPLWADIQDRADAVLEQHSLSSTGTNAGLKPLQKHFLGSIVMTPVPNSFGRVAAFEVIDGQQRSTTLQLLLLAFRQAALELPGSPIPQMLNGLVRNPGPYQCAEDHYKIWPTQAGQDEMRRLSDAATDAQVICNGYPVRDGRVRIERPLMIQTYLYLYHACLAYMRGVDLTDAVNPASDATLGDTLIADIRRHNDVLPLQAGLPLISSRGEALYMALSDLMQIMTLTLEAEDDPQIIFETLNARGEPLLASDLVRNYVFLEAARQGKDVPTLYESYWSPFDLVANSGKGVSTNAYWREKERQGRLTYPRIDLFFYNYATLRSQEVTLASHVFQSFKTWWQKQPRDLEAELGRLVASSTHFKELVSPEGTGYLAEFARLVRSLDVSTVTPVYLALRERLDKDSTELKQALSDLASYLTRRTVCGSTTKGYNRFFMRVLQSVSAASIDPHLALRETLLAATGTSEIWPDDASFSDKWCHRAVYKELRPVKTCGVLRALEYAARGSQQASNHVPAQSDLTVEHVLPQSWKNLSYYQIESMTEGQSQLRDIAVHGFGNLTLLTQPLNSSISNGPFTDTIGVDGELVLGKRSRLGQSALLLNTYFHQSALASWDDVAIENRAKALLKAALLVWPKPVDSTASPVAVASAISRCPDRIVRLFDKEGV</sequence>
<dbReference type="PANTHER" id="PTHR35149">
    <property type="entry name" value="SLL5132 PROTEIN"/>
    <property type="match status" value="1"/>
</dbReference>
<dbReference type="InterPro" id="IPR004919">
    <property type="entry name" value="GmrSD_N"/>
</dbReference>
<keyword evidence="4" id="KW-1185">Reference proteome</keyword>
<dbReference type="GeneID" id="1181646"/>
<evidence type="ECO:0000313" key="3">
    <source>
        <dbReference type="EMBL" id="AAO53594.1"/>
    </source>
</evidence>
<feature type="domain" description="GmrSD restriction endonucleases C-terminal" evidence="2">
    <location>
        <begin position="500"/>
        <end position="657"/>
    </location>
</feature>
<dbReference type="Pfam" id="PF07510">
    <property type="entry name" value="GmrSD_C"/>
    <property type="match status" value="1"/>
</dbReference>
<dbReference type="KEGG" id="pst:PSPTO_0038"/>
<reference evidence="3 4" key="1">
    <citation type="journal article" date="2003" name="Proc. Natl. Acad. Sci. U.S.A.">
        <title>The complete genome sequence of the Arabidopsis and tomato pathogen Pseudomonas syringae pv. tomato DC3000.</title>
        <authorList>
            <person name="Buell C.R."/>
            <person name="Joardar V."/>
            <person name="Lindeberg M."/>
            <person name="Selengut J."/>
            <person name="Paulsen I.T."/>
            <person name="Gwinn M.L."/>
            <person name="Dodson R.J."/>
            <person name="Deboy R.T."/>
            <person name="Durkin A.S."/>
            <person name="Kolonay J.F."/>
            <person name="Madupu R."/>
            <person name="Daugherty S."/>
            <person name="Brinkac L."/>
            <person name="Beanan M.J."/>
            <person name="Haft D.H."/>
            <person name="Nelson W.C."/>
            <person name="Davidsen T."/>
            <person name="Zafar N."/>
            <person name="Zhou L."/>
            <person name="Liu J."/>
            <person name="Yuan Q."/>
            <person name="Khouri H."/>
            <person name="Fedorova N."/>
            <person name="Tran B."/>
            <person name="Russell D."/>
            <person name="Berry K."/>
            <person name="Utterback T."/>
            <person name="Van Aken S.E."/>
            <person name="Feldblyum T.V."/>
            <person name="D'Ascenzo M."/>
            <person name="Deng W.L."/>
            <person name="Ramos A.R."/>
            <person name="Alfano J.R."/>
            <person name="Cartinhour S."/>
            <person name="Chatterjee A.K."/>
            <person name="Delaney T.P."/>
            <person name="Lazarowitz S.G."/>
            <person name="Martin G.B."/>
            <person name="Schneider D.J."/>
            <person name="Tang X."/>
            <person name="Bender C.L."/>
            <person name="White O."/>
            <person name="Fraser C.M."/>
            <person name="Collmer A."/>
        </authorList>
    </citation>
    <scope>NUCLEOTIDE SEQUENCE [LARGE SCALE GENOMIC DNA]</scope>
    <source>
        <strain evidence="4">ATCC BAA-871 / DC3000</strain>
    </source>
</reference>
<dbReference type="EMBL" id="AE016853">
    <property type="protein sequence ID" value="AAO53594.1"/>
    <property type="molecule type" value="Genomic_DNA"/>
</dbReference>
<dbReference type="Pfam" id="PF03235">
    <property type="entry name" value="GmrSD_N"/>
    <property type="match status" value="1"/>
</dbReference>
<dbReference type="InterPro" id="IPR011089">
    <property type="entry name" value="GmrSD_C"/>
</dbReference>
<organism evidence="3 4">
    <name type="scientific">Pseudomonas syringae pv. tomato (strain ATCC BAA-871 / DC3000)</name>
    <dbReference type="NCBI Taxonomy" id="223283"/>
    <lineage>
        <taxon>Bacteria</taxon>
        <taxon>Pseudomonadati</taxon>
        <taxon>Pseudomonadota</taxon>
        <taxon>Gammaproteobacteria</taxon>
        <taxon>Pseudomonadales</taxon>
        <taxon>Pseudomonadaceae</taxon>
        <taxon>Pseudomonas</taxon>
    </lineage>
</organism>
<accession>Q88BH3</accession>